<dbReference type="RefSeq" id="WP_002636370.1">
    <property type="nucleotide sequence ID" value="NZ_CP012109.1"/>
</dbReference>
<gene>
    <name evidence="1" type="ORF">A176_004862</name>
</gene>
<reference evidence="1 2" key="1">
    <citation type="journal article" date="2016" name="PLoS ONE">
        <title>Complete Genome Sequence and Comparative Genomics of a Novel Myxobacterium Myxococcus hansupus.</title>
        <authorList>
            <person name="Sharma G."/>
            <person name="Narwani T."/>
            <person name="Subramanian S."/>
        </authorList>
    </citation>
    <scope>NUCLEOTIDE SEQUENCE [LARGE SCALE GENOMIC DNA]</scope>
    <source>
        <strain evidence="2">mixupus</strain>
    </source>
</reference>
<dbReference type="AlphaFoldDB" id="A0A0H4X2S7"/>
<protein>
    <recommendedName>
        <fullName evidence="3">Suppressor of fused-like domain-containing protein</fullName>
    </recommendedName>
</protein>
<proteinExistence type="predicted"/>
<evidence type="ECO:0000313" key="2">
    <source>
        <dbReference type="Proteomes" id="UP000009026"/>
    </source>
</evidence>
<keyword evidence="2" id="KW-1185">Reference proteome</keyword>
<dbReference type="KEGG" id="mym:A176_004862"/>
<dbReference type="EMBL" id="CP012109">
    <property type="protein sequence ID" value="AKQ67950.1"/>
    <property type="molecule type" value="Genomic_DNA"/>
</dbReference>
<dbReference type="PATRIC" id="fig|1297742.4.peg.4907"/>
<dbReference type="STRING" id="1297742.A176_004862"/>
<dbReference type="Proteomes" id="UP000009026">
    <property type="component" value="Chromosome"/>
</dbReference>
<accession>A0A0H4X2S7</accession>
<name>A0A0H4X2S7_9BACT</name>
<organism evidence="1 2">
    <name type="scientific">Pseudomyxococcus hansupus</name>
    <dbReference type="NCBI Taxonomy" id="1297742"/>
    <lineage>
        <taxon>Bacteria</taxon>
        <taxon>Pseudomonadati</taxon>
        <taxon>Myxococcota</taxon>
        <taxon>Myxococcia</taxon>
        <taxon>Myxococcales</taxon>
        <taxon>Cystobacterineae</taxon>
        <taxon>Myxococcaceae</taxon>
        <taxon>Pseudomyxococcus</taxon>
    </lineage>
</organism>
<evidence type="ECO:0000313" key="1">
    <source>
        <dbReference type="EMBL" id="AKQ67950.1"/>
    </source>
</evidence>
<sequence length="274" mass="30444">MTETNHSAQAQLAALQASARETRLTFYRTLGEVSEPNAFPDDEERWSVGVPWRTITLGDFTWFVTDGLSDPRGVEPLQPSASHATELFIEMPTHLTLAPLMGTRWAVEALMKAARFVSLRPLPRGATCAVSLEPQRLPDDCTDFTAGAIALVGLTFHEASTDFELAAGPACLRPVTLLSAGETVLVRESSNQEAWAHDLIQRFHAQLDRDVRGTPAWRKRVWDRTGGDALPARVPFTPTEEFEEPPFENQIHDWLNKERAVAKSRVTESLKGRS</sequence>
<evidence type="ECO:0008006" key="3">
    <source>
        <dbReference type="Google" id="ProtNLM"/>
    </source>
</evidence>